<evidence type="ECO:0000313" key="2">
    <source>
        <dbReference type="EMBL" id="CAL1388138.1"/>
    </source>
</evidence>
<dbReference type="AlphaFoldDB" id="A0AAV2EQZ7"/>
<evidence type="ECO:0000313" key="3">
    <source>
        <dbReference type="Proteomes" id="UP001497516"/>
    </source>
</evidence>
<organism evidence="2 3">
    <name type="scientific">Linum trigynum</name>
    <dbReference type="NCBI Taxonomy" id="586398"/>
    <lineage>
        <taxon>Eukaryota</taxon>
        <taxon>Viridiplantae</taxon>
        <taxon>Streptophyta</taxon>
        <taxon>Embryophyta</taxon>
        <taxon>Tracheophyta</taxon>
        <taxon>Spermatophyta</taxon>
        <taxon>Magnoliopsida</taxon>
        <taxon>eudicotyledons</taxon>
        <taxon>Gunneridae</taxon>
        <taxon>Pentapetalae</taxon>
        <taxon>rosids</taxon>
        <taxon>fabids</taxon>
        <taxon>Malpighiales</taxon>
        <taxon>Linaceae</taxon>
        <taxon>Linum</taxon>
    </lineage>
</organism>
<protein>
    <submittedName>
        <fullName evidence="2">Uncharacterized protein</fullName>
    </submittedName>
</protein>
<feature type="compositionally biased region" description="Low complexity" evidence="1">
    <location>
        <begin position="47"/>
        <end position="70"/>
    </location>
</feature>
<dbReference type="Proteomes" id="UP001497516">
    <property type="component" value="Chromosome 5"/>
</dbReference>
<accession>A0AAV2EQZ7</accession>
<name>A0AAV2EQZ7_9ROSI</name>
<dbReference type="EMBL" id="OZ034818">
    <property type="protein sequence ID" value="CAL1388138.1"/>
    <property type="molecule type" value="Genomic_DNA"/>
</dbReference>
<reference evidence="2 3" key="1">
    <citation type="submission" date="2024-04" db="EMBL/GenBank/DDBJ databases">
        <authorList>
            <person name="Fracassetti M."/>
        </authorList>
    </citation>
    <scope>NUCLEOTIDE SEQUENCE [LARGE SCALE GENOMIC DNA]</scope>
</reference>
<keyword evidence="3" id="KW-1185">Reference proteome</keyword>
<gene>
    <name evidence="2" type="ORF">LTRI10_LOCUS29080</name>
</gene>
<evidence type="ECO:0000256" key="1">
    <source>
        <dbReference type="SAM" id="MobiDB-lite"/>
    </source>
</evidence>
<sequence>MLKSRLELPMQNLPGRPVLARLAGVQAPLARQVQALQTCHRPPYQGDSLVSSSHTSSSSSDSDGTDRQTTPSPVQALVLL</sequence>
<proteinExistence type="predicted"/>
<feature type="region of interest" description="Disordered" evidence="1">
    <location>
        <begin position="41"/>
        <end position="80"/>
    </location>
</feature>